<gene>
    <name evidence="1" type="ORF">Psuf_078990</name>
</gene>
<organism evidence="1 2">
    <name type="scientific">Phytohabitans suffuscus</name>
    <dbReference type="NCBI Taxonomy" id="624315"/>
    <lineage>
        <taxon>Bacteria</taxon>
        <taxon>Bacillati</taxon>
        <taxon>Actinomycetota</taxon>
        <taxon>Actinomycetes</taxon>
        <taxon>Micromonosporales</taxon>
        <taxon>Micromonosporaceae</taxon>
    </lineage>
</organism>
<name>A0A6F8YX00_9ACTN</name>
<accession>A0A6F8YX00</accession>
<keyword evidence="2" id="KW-1185">Reference proteome</keyword>
<evidence type="ECO:0000313" key="1">
    <source>
        <dbReference type="EMBL" id="BCB90586.1"/>
    </source>
</evidence>
<dbReference type="EMBL" id="AP022871">
    <property type="protein sequence ID" value="BCB90586.1"/>
    <property type="molecule type" value="Genomic_DNA"/>
</dbReference>
<protein>
    <submittedName>
        <fullName evidence="1">Uncharacterized protein</fullName>
    </submittedName>
</protein>
<sequence>MKNWVMAALSLSSWMPFCTSGEKPDVLTRGEVGRLDEADSLMNCSCAGAEARYDSSSLAPSTLRDLALAK</sequence>
<reference evidence="1 2" key="2">
    <citation type="submission" date="2020-03" db="EMBL/GenBank/DDBJ databases">
        <authorList>
            <person name="Ichikawa N."/>
            <person name="Kimura A."/>
            <person name="Kitahashi Y."/>
            <person name="Uohara A."/>
        </authorList>
    </citation>
    <scope>NUCLEOTIDE SEQUENCE [LARGE SCALE GENOMIC DNA]</scope>
    <source>
        <strain evidence="1 2">NBRC 105367</strain>
    </source>
</reference>
<dbReference type="AlphaFoldDB" id="A0A6F8YX00"/>
<dbReference type="KEGG" id="psuu:Psuf_078990"/>
<proteinExistence type="predicted"/>
<reference evidence="1 2" key="1">
    <citation type="submission" date="2020-03" db="EMBL/GenBank/DDBJ databases">
        <title>Whole genome shotgun sequence of Phytohabitans suffuscus NBRC 105367.</title>
        <authorList>
            <person name="Komaki H."/>
            <person name="Tamura T."/>
        </authorList>
    </citation>
    <scope>NUCLEOTIDE SEQUENCE [LARGE SCALE GENOMIC DNA]</scope>
    <source>
        <strain evidence="1 2">NBRC 105367</strain>
    </source>
</reference>
<dbReference type="Proteomes" id="UP000503011">
    <property type="component" value="Chromosome"/>
</dbReference>
<evidence type="ECO:0000313" key="2">
    <source>
        <dbReference type="Proteomes" id="UP000503011"/>
    </source>
</evidence>